<sequence length="115" mass="12100">MTQDRHGTTKERQQTQPDDHGLVDGAILPVFAFGNEVVGGLVPGLLATGNDVCGECHEGLATGSRISPVFEGLLQLDLQPHALPLAASRGGVAWGIVWVRVGIVVTGIHRYPPSV</sequence>
<dbReference type="KEGG" id="hra:EI982_17595"/>
<dbReference type="Proteomes" id="UP000428325">
    <property type="component" value="Chromosome"/>
</dbReference>
<accession>A0A6B9FHP9</accession>
<protein>
    <submittedName>
        <fullName evidence="2">Uncharacterized protein</fullName>
    </submittedName>
</protein>
<dbReference type="AlphaFoldDB" id="A0A6B9FHP9"/>
<dbReference type="OrthoDB" id="384699at2157"/>
<name>A0A6B9FHP9_9EURY</name>
<evidence type="ECO:0000313" key="3">
    <source>
        <dbReference type="Proteomes" id="UP000428325"/>
    </source>
</evidence>
<gene>
    <name evidence="2" type="ORF">EI982_17595</name>
</gene>
<evidence type="ECO:0000256" key="1">
    <source>
        <dbReference type="SAM" id="MobiDB-lite"/>
    </source>
</evidence>
<proteinExistence type="predicted"/>
<evidence type="ECO:0000313" key="2">
    <source>
        <dbReference type="EMBL" id="QGX96463.1"/>
    </source>
</evidence>
<dbReference type="EMBL" id="CP034345">
    <property type="protein sequence ID" value="QGX96463.1"/>
    <property type="molecule type" value="Genomic_DNA"/>
</dbReference>
<feature type="region of interest" description="Disordered" evidence="1">
    <location>
        <begin position="1"/>
        <end position="21"/>
    </location>
</feature>
<reference evidence="2 3" key="1">
    <citation type="submission" date="2018-12" db="EMBL/GenBank/DDBJ databases">
        <title>Complete genome sequence of Haloplanus rallus MBLA0036.</title>
        <authorList>
            <person name="Nam Y.-d."/>
            <person name="Kang J."/>
            <person name="Chung W.-H."/>
            <person name="Park Y.S."/>
        </authorList>
    </citation>
    <scope>NUCLEOTIDE SEQUENCE [LARGE SCALE GENOMIC DNA]</scope>
    <source>
        <strain evidence="2 3">MBLA0036</strain>
    </source>
</reference>
<keyword evidence="3" id="KW-1185">Reference proteome</keyword>
<organism evidence="2 3">
    <name type="scientific">Haloplanus rallus</name>
    <dbReference type="NCBI Taxonomy" id="1816183"/>
    <lineage>
        <taxon>Archaea</taxon>
        <taxon>Methanobacteriati</taxon>
        <taxon>Methanobacteriota</taxon>
        <taxon>Stenosarchaea group</taxon>
        <taxon>Halobacteria</taxon>
        <taxon>Halobacteriales</taxon>
        <taxon>Haloferacaceae</taxon>
        <taxon>Haloplanus</taxon>
    </lineage>
</organism>